<dbReference type="GO" id="GO:0004519">
    <property type="term" value="F:endonuclease activity"/>
    <property type="evidence" value="ECO:0007669"/>
    <property type="project" value="InterPro"/>
</dbReference>
<dbReference type="PRINTS" id="PR00379">
    <property type="entry name" value="INTEIN"/>
</dbReference>
<dbReference type="Proteomes" id="UP000034875">
    <property type="component" value="Unassembled WGS sequence"/>
</dbReference>
<dbReference type="InterPro" id="IPR004042">
    <property type="entry name" value="Intein_endonuc_central"/>
</dbReference>
<feature type="domain" description="DOD-type homing endonuclease" evidence="1">
    <location>
        <begin position="11"/>
        <end position="151"/>
    </location>
</feature>
<accession>A0A0G0Z5N2</accession>
<dbReference type="InterPro" id="IPR004860">
    <property type="entry name" value="LAGLIDADG_dom"/>
</dbReference>
<protein>
    <recommendedName>
        <fullName evidence="1">DOD-type homing endonuclease domain-containing protein</fullName>
    </recommendedName>
</protein>
<dbReference type="InterPro" id="IPR027434">
    <property type="entry name" value="Homing_endonucl"/>
</dbReference>
<dbReference type="AlphaFoldDB" id="A0A0G0Z5N2"/>
<evidence type="ECO:0000313" key="2">
    <source>
        <dbReference type="EMBL" id="KKS44004.1"/>
    </source>
</evidence>
<dbReference type="Pfam" id="PF14528">
    <property type="entry name" value="LAGLIDADG_3"/>
    <property type="match status" value="1"/>
</dbReference>
<dbReference type="EMBL" id="LCCZ01000014">
    <property type="protein sequence ID" value="KKS44004.1"/>
    <property type="molecule type" value="Genomic_DNA"/>
</dbReference>
<sequence>MFPKTCQLTFLIGFIKGDGNITVYPRTEGLTLALNSKYPQLIKYLKLLLRKIFNKKPATYQKGNCVWLRIYQKNLSKRLNIPSGNKGKRQMITARWIYAANKPLIAYLRGLFEAEGSLSIHLPTCTYNFQFSNRNPFLLKEVSQILKKLGFHPECRKYTTRLRKRGEVLDFKKLISFRKYGV</sequence>
<dbReference type="Gene3D" id="3.10.28.10">
    <property type="entry name" value="Homing endonucleases"/>
    <property type="match status" value="1"/>
</dbReference>
<dbReference type="InterPro" id="IPR006142">
    <property type="entry name" value="INTEIN"/>
</dbReference>
<gene>
    <name evidence="2" type="ORF">UV05_C0014G0004</name>
</gene>
<dbReference type="SUPFAM" id="SSF55608">
    <property type="entry name" value="Homing endonucleases"/>
    <property type="match status" value="2"/>
</dbReference>
<dbReference type="GO" id="GO:0016539">
    <property type="term" value="P:intein-mediated protein splicing"/>
    <property type="evidence" value="ECO:0007669"/>
    <property type="project" value="InterPro"/>
</dbReference>
<evidence type="ECO:0000259" key="1">
    <source>
        <dbReference type="PROSITE" id="PS50819"/>
    </source>
</evidence>
<reference evidence="2 3" key="1">
    <citation type="journal article" date="2015" name="Nature">
        <title>rRNA introns, odd ribosomes, and small enigmatic genomes across a large radiation of phyla.</title>
        <authorList>
            <person name="Brown C.T."/>
            <person name="Hug L.A."/>
            <person name="Thomas B.C."/>
            <person name="Sharon I."/>
            <person name="Castelle C.J."/>
            <person name="Singh A."/>
            <person name="Wilkins M.J."/>
            <person name="Williams K.H."/>
            <person name="Banfield J.F."/>
        </authorList>
    </citation>
    <scope>NUCLEOTIDE SEQUENCE [LARGE SCALE GENOMIC DNA]</scope>
</reference>
<name>A0A0G0Z5N2_9BACT</name>
<evidence type="ECO:0000313" key="3">
    <source>
        <dbReference type="Proteomes" id="UP000034875"/>
    </source>
</evidence>
<organism evidence="2 3">
    <name type="scientific">candidate division CPR1 bacterium GW2011_GWA2_42_17</name>
    <dbReference type="NCBI Taxonomy" id="1618341"/>
    <lineage>
        <taxon>Bacteria</taxon>
        <taxon>candidate division CPR1</taxon>
    </lineage>
</organism>
<proteinExistence type="predicted"/>
<dbReference type="PROSITE" id="PS50819">
    <property type="entry name" value="INTEIN_ENDONUCLEASE"/>
    <property type="match status" value="1"/>
</dbReference>
<comment type="caution">
    <text evidence="2">The sequence shown here is derived from an EMBL/GenBank/DDBJ whole genome shotgun (WGS) entry which is preliminary data.</text>
</comment>